<evidence type="ECO:0000256" key="2">
    <source>
        <dbReference type="SAM" id="MobiDB-lite"/>
    </source>
</evidence>
<evidence type="ECO:0000313" key="6">
    <source>
        <dbReference type="EMBL" id="EKM56617.1"/>
    </source>
</evidence>
<evidence type="ECO:0000256" key="1">
    <source>
        <dbReference type="ARBA" id="ARBA00022729"/>
    </source>
</evidence>
<keyword evidence="3" id="KW-1133">Transmembrane helix</keyword>
<dbReference type="RefSeq" id="XP_007394460.1">
    <property type="nucleotide sequence ID" value="XM_007394398.1"/>
</dbReference>
<dbReference type="Proteomes" id="UP000008370">
    <property type="component" value="Unassembled WGS sequence"/>
</dbReference>
<feature type="domain" description="Yeast cell wall synthesis Kre9/Knh1-like N-terminal" evidence="5">
    <location>
        <begin position="35"/>
        <end position="122"/>
    </location>
</feature>
<gene>
    <name evidence="6" type="ORF">PHACADRAFT_253827</name>
</gene>
<reference evidence="6 7" key="1">
    <citation type="journal article" date="2012" name="BMC Genomics">
        <title>Comparative genomics of the white-rot fungi, Phanerochaete carnosa and P. chrysosporium, to elucidate the genetic basis of the distinct wood types they colonize.</title>
        <authorList>
            <person name="Suzuki H."/>
            <person name="MacDonald J."/>
            <person name="Syed K."/>
            <person name="Salamov A."/>
            <person name="Hori C."/>
            <person name="Aerts A."/>
            <person name="Henrissat B."/>
            <person name="Wiebenga A."/>
            <person name="vanKuyk P.A."/>
            <person name="Barry K."/>
            <person name="Lindquist E."/>
            <person name="LaButti K."/>
            <person name="Lapidus A."/>
            <person name="Lucas S."/>
            <person name="Coutinho P."/>
            <person name="Gong Y."/>
            <person name="Samejima M."/>
            <person name="Mahadevan R."/>
            <person name="Abou-Zaid M."/>
            <person name="de Vries R.P."/>
            <person name="Igarashi K."/>
            <person name="Yadav J.S."/>
            <person name="Grigoriev I.V."/>
            <person name="Master E.R."/>
        </authorList>
    </citation>
    <scope>NUCLEOTIDE SEQUENCE [LARGE SCALE GENOMIC DNA]</scope>
    <source>
        <strain evidence="6 7">HHB-10118-sp</strain>
    </source>
</reference>
<feature type="chain" id="PRO_5003885995" description="Yeast cell wall synthesis Kre9/Knh1-like N-terminal domain-containing protein" evidence="4">
    <location>
        <begin position="22"/>
        <end position="198"/>
    </location>
</feature>
<proteinExistence type="predicted"/>
<evidence type="ECO:0000256" key="3">
    <source>
        <dbReference type="SAM" id="Phobius"/>
    </source>
</evidence>
<accession>K5X1G7</accession>
<keyword evidence="3" id="KW-0472">Membrane</keyword>
<evidence type="ECO:0000256" key="4">
    <source>
        <dbReference type="SAM" id="SignalP"/>
    </source>
</evidence>
<dbReference type="InParanoid" id="K5X1G7"/>
<dbReference type="HOGENOM" id="CLU_099094_1_0_1"/>
<dbReference type="Pfam" id="PF10342">
    <property type="entry name" value="Kre9_KNH"/>
    <property type="match status" value="1"/>
</dbReference>
<evidence type="ECO:0000259" key="5">
    <source>
        <dbReference type="Pfam" id="PF10342"/>
    </source>
</evidence>
<dbReference type="OrthoDB" id="2576580at2759"/>
<feature type="transmembrane region" description="Helical" evidence="3">
    <location>
        <begin position="177"/>
        <end position="197"/>
    </location>
</feature>
<protein>
    <recommendedName>
        <fullName evidence="5">Yeast cell wall synthesis Kre9/Knh1-like N-terminal domain-containing protein</fullName>
    </recommendedName>
</protein>
<feature type="signal peptide" evidence="4">
    <location>
        <begin position="1"/>
        <end position="21"/>
    </location>
</feature>
<name>K5X1G7_PHACS</name>
<keyword evidence="1 4" id="KW-0732">Signal</keyword>
<feature type="region of interest" description="Disordered" evidence="2">
    <location>
        <begin position="129"/>
        <end position="171"/>
    </location>
</feature>
<sequence>MISPRLALSATLAALVSTAAADLQIISPGGPNLWWVAGSINTIAWNCQQNTEFLNFTVSVGNSNPAVLNQPQAIIAVENNFDCSKTITPDQESFAAGDGYFIQFGNTLNSTDVYAQSQPFEIKPLGSAYPATSATPTEGGASATASGSSSGSPSASGSGSGSGAAAQTSAPANSASGLTGSVASVVAVVAGVFGLMFA</sequence>
<dbReference type="AlphaFoldDB" id="K5X1G7"/>
<dbReference type="InterPro" id="IPR018466">
    <property type="entry name" value="Kre9/Knh1-like_N"/>
</dbReference>
<keyword evidence="3" id="KW-0812">Transmembrane</keyword>
<organism evidence="6 7">
    <name type="scientific">Phanerochaete carnosa (strain HHB-10118-sp)</name>
    <name type="common">White-rot fungus</name>
    <name type="synonym">Peniophora carnosa</name>
    <dbReference type="NCBI Taxonomy" id="650164"/>
    <lineage>
        <taxon>Eukaryota</taxon>
        <taxon>Fungi</taxon>
        <taxon>Dikarya</taxon>
        <taxon>Basidiomycota</taxon>
        <taxon>Agaricomycotina</taxon>
        <taxon>Agaricomycetes</taxon>
        <taxon>Polyporales</taxon>
        <taxon>Phanerochaetaceae</taxon>
        <taxon>Phanerochaete</taxon>
    </lineage>
</organism>
<dbReference type="KEGG" id="pco:PHACADRAFT_253827"/>
<evidence type="ECO:0000313" key="7">
    <source>
        <dbReference type="Proteomes" id="UP000008370"/>
    </source>
</evidence>
<feature type="compositionally biased region" description="Low complexity" evidence="2">
    <location>
        <begin position="130"/>
        <end position="171"/>
    </location>
</feature>
<dbReference type="EMBL" id="JH930471">
    <property type="protein sequence ID" value="EKM56617.1"/>
    <property type="molecule type" value="Genomic_DNA"/>
</dbReference>
<dbReference type="GeneID" id="18915890"/>
<keyword evidence="7" id="KW-1185">Reference proteome</keyword>